<name>A0A0W0CPP8_CANGB</name>
<dbReference type="EMBL" id="LLZZ01000131">
    <property type="protein sequence ID" value="KTB01352.1"/>
    <property type="molecule type" value="Genomic_DNA"/>
</dbReference>
<dbReference type="PANTHER" id="PTHR31069">
    <property type="entry name" value="OLEATE-ACTIVATED TRANSCRIPTION FACTOR 1-RELATED"/>
    <property type="match status" value="1"/>
</dbReference>
<protein>
    <submittedName>
        <fullName evidence="9">Regulator of drug sensitivity 1</fullName>
    </submittedName>
</protein>
<dbReference type="GO" id="GO:0000978">
    <property type="term" value="F:RNA polymerase II cis-regulatory region sequence-specific DNA binding"/>
    <property type="evidence" value="ECO:0007669"/>
    <property type="project" value="TreeGrafter"/>
</dbReference>
<comment type="caution">
    <text evidence="9">The sequence shown here is derived from an EMBL/GenBank/DDBJ whole genome shotgun (WGS) entry which is preliminary data.</text>
</comment>
<evidence type="ECO:0000256" key="2">
    <source>
        <dbReference type="ARBA" id="ARBA00022833"/>
    </source>
</evidence>
<evidence type="ECO:0000256" key="5">
    <source>
        <dbReference type="ARBA" id="ARBA00023163"/>
    </source>
</evidence>
<feature type="region of interest" description="Disordered" evidence="7">
    <location>
        <begin position="112"/>
        <end position="143"/>
    </location>
</feature>
<dbReference type="Proteomes" id="UP000054886">
    <property type="component" value="Unassembled WGS sequence"/>
</dbReference>
<dbReference type="AlphaFoldDB" id="A0A0W0CPP8"/>
<dbReference type="Pfam" id="PF00172">
    <property type="entry name" value="Zn_clus"/>
    <property type="match status" value="1"/>
</dbReference>
<feature type="compositionally biased region" description="Polar residues" evidence="7">
    <location>
        <begin position="112"/>
        <end position="130"/>
    </location>
</feature>
<keyword evidence="2" id="KW-0862">Zinc</keyword>
<dbReference type="GO" id="GO:0008270">
    <property type="term" value="F:zinc ion binding"/>
    <property type="evidence" value="ECO:0007669"/>
    <property type="project" value="InterPro"/>
</dbReference>
<dbReference type="CDD" id="cd12148">
    <property type="entry name" value="fungal_TF_MHR"/>
    <property type="match status" value="1"/>
</dbReference>
<feature type="compositionally biased region" description="Basic and acidic residues" evidence="7">
    <location>
        <begin position="131"/>
        <end position="140"/>
    </location>
</feature>
<sequence length="967" mass="111307">MQSKNGVKRPRPSHVCDNCKRRKQKCDKNRPSCRRCLKLNQTCVYPDSNGSNVSNISPVSDSSIIDDIKNSNDGNSSLIHAVNNQEGKIMYDKNRHFSINSMLDHRSNHSQYLGNNIRTTDSGTSENPSTENKERTKELEFSSTMNTTEKNYSENIANMLTNSSAYQPINEITPESLSASGRKSLECNGETAYDSILAENDLDDMILELFNPNNMIVVYGNMTYIDSPFALHTLAQLDAFARALCGALHGNTMIELHSKLLLCPQANNYAEMLSQLQPPSPVAELNSELSTLPYIKQSIIKWVESSEKNQYCAIAIGLSHKTVSLDETMSPQLYAGLQLLVYDIENKFTTVVETEYILKNFFENIYPFYPFMELCSFKSNLNKICETSENGRYKFNIISKNNTQSDFETFCLFNVVLAISFRQLMVESDVTFLKSKDVESVIKNLYSNSQKLLIMLDTYKNTNESSFCCELYAFLLSYLEPNAELTCLTHEKIGRLKSLNEIALTLGLHHNPSKYTRYFNELEPDPKILKFRRKLWLGLNTLKMEILIPNGVANRLDIDHMNAFISPERSLAKILQNDFHSIGEIDASILQRYDNKYQLQLILNELVISCTPVSNNVHFGEVVQNLKRAKNFLIANFSITDCEMLEDQTLLYKVDPNIEINLKSTKNVELIINYINGYTCIMCVYFVLATKFEELSRQDWRKYEKYYHKFLIEAIESNVKLDTLVMGYLEGKYAKFIDTKHRYVLDRIVSNLVIKLWTLKSCFLTRFSYKRYVTERLERKYRAEKMAYPEANLLPVLIRIINLLNVQMYRSVELLRSNISAEYYTRSYCSPMFQYIVNIIEKGKLVEVVNKFWDRTFEAANVPSLLLKSVNMKWGLDMKNPQIIKYHLISPEGLQCMNKKLLEGIENVLNVHLVDCRDCEAIWDSNEVADTASTESGNFDQFFETNFDLFLGAFNNSLGDFPKITFD</sequence>
<evidence type="ECO:0000256" key="7">
    <source>
        <dbReference type="SAM" id="MobiDB-lite"/>
    </source>
</evidence>
<evidence type="ECO:0000313" key="10">
    <source>
        <dbReference type="Proteomes" id="UP000054886"/>
    </source>
</evidence>
<keyword evidence="6" id="KW-0539">Nucleus</keyword>
<dbReference type="VEuPathDB" id="FungiDB:B1J91_D02486g"/>
<dbReference type="VEuPathDB" id="FungiDB:CAGL0D02486g"/>
<dbReference type="GO" id="GO:0000981">
    <property type="term" value="F:DNA-binding transcription factor activity, RNA polymerase II-specific"/>
    <property type="evidence" value="ECO:0007669"/>
    <property type="project" value="InterPro"/>
</dbReference>
<dbReference type="SUPFAM" id="SSF57701">
    <property type="entry name" value="Zn2/Cys6 DNA-binding domain"/>
    <property type="match status" value="1"/>
</dbReference>
<dbReference type="VEuPathDB" id="FungiDB:GVI51_D02431"/>
<evidence type="ECO:0000256" key="3">
    <source>
        <dbReference type="ARBA" id="ARBA00023015"/>
    </source>
</evidence>
<keyword evidence="4" id="KW-0238">DNA-binding</keyword>
<accession>A0A0W0CPP8</accession>
<dbReference type="InterPro" id="IPR001138">
    <property type="entry name" value="Zn2Cys6_DnaBD"/>
</dbReference>
<dbReference type="PANTHER" id="PTHR31069:SF29">
    <property type="entry name" value="OLEATE-ACTIVATED TRANSCRIPTION FACTOR 1-RELATED"/>
    <property type="match status" value="1"/>
</dbReference>
<feature type="domain" description="Zn(2)-C6 fungal-type" evidence="8">
    <location>
        <begin position="15"/>
        <end position="45"/>
    </location>
</feature>
<dbReference type="InterPro" id="IPR050675">
    <property type="entry name" value="OAF3"/>
</dbReference>
<dbReference type="GO" id="GO:0045944">
    <property type="term" value="P:positive regulation of transcription by RNA polymerase II"/>
    <property type="evidence" value="ECO:0007669"/>
    <property type="project" value="TreeGrafter"/>
</dbReference>
<dbReference type="PROSITE" id="PS00463">
    <property type="entry name" value="ZN2_CY6_FUNGAL_1"/>
    <property type="match status" value="1"/>
</dbReference>
<evidence type="ECO:0000256" key="6">
    <source>
        <dbReference type="ARBA" id="ARBA00023242"/>
    </source>
</evidence>
<keyword evidence="1" id="KW-0479">Metal-binding</keyword>
<evidence type="ECO:0000259" key="8">
    <source>
        <dbReference type="PROSITE" id="PS50048"/>
    </source>
</evidence>
<organism evidence="9 10">
    <name type="scientific">Candida glabrata</name>
    <name type="common">Yeast</name>
    <name type="synonym">Torulopsis glabrata</name>
    <dbReference type="NCBI Taxonomy" id="5478"/>
    <lineage>
        <taxon>Eukaryota</taxon>
        <taxon>Fungi</taxon>
        <taxon>Dikarya</taxon>
        <taxon>Ascomycota</taxon>
        <taxon>Saccharomycotina</taxon>
        <taxon>Saccharomycetes</taxon>
        <taxon>Saccharomycetales</taxon>
        <taxon>Saccharomycetaceae</taxon>
        <taxon>Nakaseomyces</taxon>
    </lineage>
</organism>
<dbReference type="VEuPathDB" id="FungiDB:GWK60_D02651"/>
<keyword evidence="3" id="KW-0805">Transcription regulation</keyword>
<dbReference type="PROSITE" id="PS50048">
    <property type="entry name" value="ZN2_CY6_FUNGAL_2"/>
    <property type="match status" value="1"/>
</dbReference>
<keyword evidence="5" id="KW-0804">Transcription</keyword>
<dbReference type="Gene3D" id="4.10.240.10">
    <property type="entry name" value="Zn(2)-C6 fungal-type DNA-binding domain"/>
    <property type="match status" value="1"/>
</dbReference>
<evidence type="ECO:0000256" key="1">
    <source>
        <dbReference type="ARBA" id="ARBA00022723"/>
    </source>
</evidence>
<evidence type="ECO:0000256" key="4">
    <source>
        <dbReference type="ARBA" id="ARBA00023125"/>
    </source>
</evidence>
<reference evidence="9 10" key="1">
    <citation type="submission" date="2015-10" db="EMBL/GenBank/DDBJ databases">
        <title>Draft genomes sequences of Candida glabrata isolates 1A, 1B, 2A, 2B, 3A and 3B.</title>
        <authorList>
            <person name="Haavelsrud O.E."/>
            <person name="Gaustad P."/>
        </authorList>
    </citation>
    <scope>NUCLEOTIDE SEQUENCE [LARGE SCALE GENOMIC DNA]</scope>
    <source>
        <strain evidence="9">910700640</strain>
    </source>
</reference>
<gene>
    <name evidence="9" type="ORF">AO440_000717</name>
</gene>
<dbReference type="OrthoDB" id="2943660at2759"/>
<dbReference type="CDD" id="cd00067">
    <property type="entry name" value="GAL4"/>
    <property type="match status" value="1"/>
</dbReference>
<dbReference type="SMART" id="SM00066">
    <property type="entry name" value="GAL4"/>
    <property type="match status" value="1"/>
</dbReference>
<proteinExistence type="predicted"/>
<dbReference type="InterPro" id="IPR036864">
    <property type="entry name" value="Zn2-C6_fun-type_DNA-bd_sf"/>
</dbReference>
<dbReference type="GO" id="GO:0005634">
    <property type="term" value="C:nucleus"/>
    <property type="evidence" value="ECO:0007669"/>
    <property type="project" value="TreeGrafter"/>
</dbReference>
<evidence type="ECO:0000313" key="9">
    <source>
        <dbReference type="EMBL" id="KTB01352.1"/>
    </source>
</evidence>